<evidence type="ECO:0000259" key="6">
    <source>
        <dbReference type="Pfam" id="PF22740"/>
    </source>
</evidence>
<comment type="caution">
    <text evidence="7">The sequence shown here is derived from an EMBL/GenBank/DDBJ whole genome shotgun (WGS) entry which is preliminary data.</text>
</comment>
<dbReference type="EMBL" id="BAAAPB010000008">
    <property type="protein sequence ID" value="GAA1978258.1"/>
    <property type="molecule type" value="Genomic_DNA"/>
</dbReference>
<evidence type="ECO:0000313" key="7">
    <source>
        <dbReference type="EMBL" id="GAA1978258.1"/>
    </source>
</evidence>
<keyword evidence="3 4" id="KW-0342">GTP-binding</keyword>
<feature type="binding site" evidence="4">
    <location>
        <begin position="75"/>
        <end position="78"/>
    </location>
    <ligand>
        <name>GTP</name>
        <dbReference type="ChEBI" id="CHEBI:37565"/>
    </ligand>
</feature>
<dbReference type="Proteomes" id="UP001500571">
    <property type="component" value="Unassembled WGS sequence"/>
</dbReference>
<evidence type="ECO:0000256" key="4">
    <source>
        <dbReference type="HAMAP-Rule" id="MF_00636"/>
    </source>
</evidence>
<dbReference type="Pfam" id="PF03668">
    <property type="entry name" value="RapZ-like_N"/>
    <property type="match status" value="1"/>
</dbReference>
<feature type="domain" description="RapZ C-terminal" evidence="6">
    <location>
        <begin position="178"/>
        <end position="297"/>
    </location>
</feature>
<evidence type="ECO:0000313" key="8">
    <source>
        <dbReference type="Proteomes" id="UP001500571"/>
    </source>
</evidence>
<name>A0ABN2S0L4_9ACTN</name>
<reference evidence="7 8" key="1">
    <citation type="journal article" date="2019" name="Int. J. Syst. Evol. Microbiol.">
        <title>The Global Catalogue of Microorganisms (GCM) 10K type strain sequencing project: providing services to taxonomists for standard genome sequencing and annotation.</title>
        <authorList>
            <consortium name="The Broad Institute Genomics Platform"/>
            <consortium name="The Broad Institute Genome Sequencing Center for Infectious Disease"/>
            <person name="Wu L."/>
            <person name="Ma J."/>
        </authorList>
    </citation>
    <scope>NUCLEOTIDE SEQUENCE [LARGE SCALE GENOMIC DNA]</scope>
    <source>
        <strain evidence="7 8">JCM 15309</strain>
    </source>
</reference>
<dbReference type="PANTHER" id="PTHR30448:SF0">
    <property type="entry name" value="RNASE ADAPTER PROTEIN RAPZ"/>
    <property type="match status" value="1"/>
</dbReference>
<dbReference type="Gene3D" id="3.40.50.300">
    <property type="entry name" value="P-loop containing nucleotide triphosphate hydrolases"/>
    <property type="match status" value="1"/>
</dbReference>
<dbReference type="InterPro" id="IPR005337">
    <property type="entry name" value="RapZ-like"/>
</dbReference>
<dbReference type="PANTHER" id="PTHR30448">
    <property type="entry name" value="RNASE ADAPTER PROTEIN RAPZ"/>
    <property type="match status" value="1"/>
</dbReference>
<dbReference type="RefSeq" id="WP_344048779.1">
    <property type="nucleotide sequence ID" value="NZ_BAAAPB010000008.1"/>
</dbReference>
<evidence type="ECO:0000259" key="5">
    <source>
        <dbReference type="Pfam" id="PF03668"/>
    </source>
</evidence>
<keyword evidence="8" id="KW-1185">Reference proteome</keyword>
<protein>
    <submittedName>
        <fullName evidence="7">RNase adapter RapZ</fullName>
    </submittedName>
</protein>
<dbReference type="NCBIfam" id="NF003828">
    <property type="entry name" value="PRK05416.1"/>
    <property type="match status" value="1"/>
</dbReference>
<feature type="domain" description="RapZ-like N-terminal" evidence="5">
    <location>
        <begin position="18"/>
        <end position="171"/>
    </location>
</feature>
<dbReference type="Pfam" id="PF22740">
    <property type="entry name" value="PapZ_C"/>
    <property type="match status" value="1"/>
</dbReference>
<dbReference type="HAMAP" id="MF_00636">
    <property type="entry name" value="RapZ_like"/>
    <property type="match status" value="1"/>
</dbReference>
<dbReference type="InterPro" id="IPR053931">
    <property type="entry name" value="RapZ_C"/>
</dbReference>
<sequence length="300" mass="32831">MSDPISELQTETPQPAGELVVVTGMTGAGRSTAAKELEDLGFFVVDNLPPSLLPDVVRLVDDSRGRQQPIAVVVDVRSGSFFDEIGRALAHESTGRMATLVFLDAGDEVLVRRQEAARRPHPLQGSGRLLDGLQRERVVLADLRSIADLVIDTSNLNVHQLTDRIAEAFGTPDTTRLRVTVISFGFKYGIPIDADFIADMRFLPNPHWVPELRPGNGRDNPEVAAYVYSRPGAKEFLDGYVPVLAGVGEGYLREGKRFMRVALGCTGGKHRSVAMAEEIARRLQERGLVATALHRDLGRE</sequence>
<organism evidence="7 8">
    <name type="scientific">Nocardioides panacihumi</name>
    <dbReference type="NCBI Taxonomy" id="400774"/>
    <lineage>
        <taxon>Bacteria</taxon>
        <taxon>Bacillati</taxon>
        <taxon>Actinomycetota</taxon>
        <taxon>Actinomycetes</taxon>
        <taxon>Propionibacteriales</taxon>
        <taxon>Nocardioidaceae</taxon>
        <taxon>Nocardioides</taxon>
    </lineage>
</organism>
<evidence type="ECO:0000256" key="1">
    <source>
        <dbReference type="ARBA" id="ARBA00022741"/>
    </source>
</evidence>
<evidence type="ECO:0000256" key="2">
    <source>
        <dbReference type="ARBA" id="ARBA00022840"/>
    </source>
</evidence>
<feature type="binding site" evidence="4">
    <location>
        <begin position="24"/>
        <end position="31"/>
    </location>
    <ligand>
        <name>ATP</name>
        <dbReference type="ChEBI" id="CHEBI:30616"/>
    </ligand>
</feature>
<proteinExistence type="inferred from homology"/>
<dbReference type="InterPro" id="IPR053930">
    <property type="entry name" value="RapZ-like_N"/>
</dbReference>
<dbReference type="InterPro" id="IPR027417">
    <property type="entry name" value="P-loop_NTPase"/>
</dbReference>
<evidence type="ECO:0000256" key="3">
    <source>
        <dbReference type="ARBA" id="ARBA00023134"/>
    </source>
</evidence>
<gene>
    <name evidence="7" type="primary">rapZ</name>
    <name evidence="7" type="ORF">GCM10009798_44370</name>
</gene>
<dbReference type="SUPFAM" id="SSF52540">
    <property type="entry name" value="P-loop containing nucleoside triphosphate hydrolases"/>
    <property type="match status" value="1"/>
</dbReference>
<dbReference type="PIRSF" id="PIRSF005052">
    <property type="entry name" value="P-loopkin"/>
    <property type="match status" value="1"/>
</dbReference>
<keyword evidence="2 4" id="KW-0067">ATP-binding</keyword>
<accession>A0ABN2S0L4</accession>
<keyword evidence="1 4" id="KW-0547">Nucleotide-binding</keyword>